<keyword evidence="2" id="KW-1185">Reference proteome</keyword>
<dbReference type="AlphaFoldDB" id="A0A0F5JZ51"/>
<accession>A0A0F5JZ51</accession>
<evidence type="ECO:0000313" key="1">
    <source>
        <dbReference type="EMBL" id="KKB63093.1"/>
    </source>
</evidence>
<evidence type="ECO:0000313" key="2">
    <source>
        <dbReference type="Proteomes" id="UP000033618"/>
    </source>
</evidence>
<name>A0A0F5JZ51_9BURK</name>
<evidence type="ECO:0008006" key="3">
    <source>
        <dbReference type="Google" id="ProtNLM"/>
    </source>
</evidence>
<dbReference type="Proteomes" id="UP000033618">
    <property type="component" value="Unassembled WGS sequence"/>
</dbReference>
<organism evidence="1 2">
    <name type="scientific">Robbsia andropogonis</name>
    <dbReference type="NCBI Taxonomy" id="28092"/>
    <lineage>
        <taxon>Bacteria</taxon>
        <taxon>Pseudomonadati</taxon>
        <taxon>Pseudomonadota</taxon>
        <taxon>Betaproteobacteria</taxon>
        <taxon>Burkholderiales</taxon>
        <taxon>Burkholderiaceae</taxon>
        <taxon>Robbsia</taxon>
    </lineage>
</organism>
<protein>
    <recommendedName>
        <fullName evidence="3">Transposase</fullName>
    </recommendedName>
</protein>
<proteinExistence type="predicted"/>
<sequence length="99" mass="10584">MTASAVKSKEGAVMAGYEIPRSFFSHAFKRAALERVLLEGKAPDAVARELAMPLQVLQEWLDAEEAMHTPPLVVPLPPVGRRVGNTAPISGTSRGGAFE</sequence>
<dbReference type="PATRIC" id="fig|28092.6.peg.3292"/>
<reference evidence="1 2" key="1">
    <citation type="submission" date="2015-03" db="EMBL/GenBank/DDBJ databases">
        <title>Draft Genome Sequence of Burkholderia andropogonis type strain ICMP2807, isolated from Sorghum bicolor.</title>
        <authorList>
            <person name="Lopes-Santos L."/>
            <person name="Castro D.B."/>
            <person name="Ottoboni L.M."/>
            <person name="Park D."/>
            <person name="Weirc B.S."/>
            <person name="Destefano S.A."/>
        </authorList>
    </citation>
    <scope>NUCLEOTIDE SEQUENCE [LARGE SCALE GENOMIC DNA]</scope>
    <source>
        <strain evidence="1 2">ICMP2807</strain>
    </source>
</reference>
<gene>
    <name evidence="1" type="ORF">WM40_13960</name>
</gene>
<comment type="caution">
    <text evidence="1">The sequence shown here is derived from an EMBL/GenBank/DDBJ whole genome shotgun (WGS) entry which is preliminary data.</text>
</comment>
<dbReference type="EMBL" id="LAQU01000013">
    <property type="protein sequence ID" value="KKB63093.1"/>
    <property type="molecule type" value="Genomic_DNA"/>
</dbReference>